<comment type="subcellular location">
    <subcellularLocation>
        <location evidence="1">Cell membrane</location>
        <topology evidence="1">Single-pass membrane protein</topology>
    </subcellularLocation>
</comment>
<feature type="region of interest" description="Disordered" evidence="13">
    <location>
        <begin position="292"/>
        <end position="343"/>
    </location>
</feature>
<evidence type="ECO:0000256" key="12">
    <source>
        <dbReference type="PROSITE-ProRule" id="PRU10141"/>
    </source>
</evidence>
<feature type="region of interest" description="Disordered" evidence="13">
    <location>
        <begin position="99"/>
        <end position="158"/>
    </location>
</feature>
<dbReference type="InterPro" id="IPR011009">
    <property type="entry name" value="Kinase-like_dom_sf"/>
</dbReference>
<keyword evidence="4" id="KW-0808">Transferase</keyword>
<evidence type="ECO:0000256" key="5">
    <source>
        <dbReference type="ARBA" id="ARBA00022692"/>
    </source>
</evidence>
<organism evidence="14 15">
    <name type="scientific">Ensete ventricosum</name>
    <name type="common">Abyssinian banana</name>
    <name type="synonym">Musa ensete</name>
    <dbReference type="NCBI Taxonomy" id="4639"/>
    <lineage>
        <taxon>Eukaryota</taxon>
        <taxon>Viridiplantae</taxon>
        <taxon>Streptophyta</taxon>
        <taxon>Embryophyta</taxon>
        <taxon>Tracheophyta</taxon>
        <taxon>Spermatophyta</taxon>
        <taxon>Magnoliopsida</taxon>
        <taxon>Liliopsida</taxon>
        <taxon>Zingiberales</taxon>
        <taxon>Musaceae</taxon>
        <taxon>Ensete</taxon>
    </lineage>
</organism>
<evidence type="ECO:0000256" key="9">
    <source>
        <dbReference type="ARBA" id="ARBA00023136"/>
    </source>
</evidence>
<dbReference type="GO" id="GO:0004674">
    <property type="term" value="F:protein serine/threonine kinase activity"/>
    <property type="evidence" value="ECO:0007669"/>
    <property type="project" value="UniProtKB-KW"/>
</dbReference>
<reference evidence="14 15" key="1">
    <citation type="journal article" date="2014" name="Agronomy (Basel)">
        <title>A Draft Genome Sequence for Ensete ventricosum, the Drought-Tolerant Tree Against Hunger.</title>
        <authorList>
            <person name="Harrison J."/>
            <person name="Moore K.A."/>
            <person name="Paszkiewicz K."/>
            <person name="Jones T."/>
            <person name="Grant M."/>
            <person name="Ambacheew D."/>
            <person name="Muzemil S."/>
            <person name="Studholme D.J."/>
        </authorList>
    </citation>
    <scope>NUCLEOTIDE SEQUENCE [LARGE SCALE GENOMIC DNA]</scope>
</reference>
<evidence type="ECO:0000256" key="3">
    <source>
        <dbReference type="ARBA" id="ARBA00022527"/>
    </source>
</evidence>
<feature type="compositionally biased region" description="Pro residues" evidence="13">
    <location>
        <begin position="106"/>
        <end position="134"/>
    </location>
</feature>
<dbReference type="EMBL" id="AMZH03027237">
    <property type="protein sequence ID" value="RRT34232.1"/>
    <property type="molecule type" value="Genomic_DNA"/>
</dbReference>
<evidence type="ECO:0000256" key="7">
    <source>
        <dbReference type="ARBA" id="ARBA00022840"/>
    </source>
</evidence>
<feature type="compositionally biased region" description="Basic and acidic residues" evidence="13">
    <location>
        <begin position="329"/>
        <end position="343"/>
    </location>
</feature>
<evidence type="ECO:0000256" key="8">
    <source>
        <dbReference type="ARBA" id="ARBA00022989"/>
    </source>
</evidence>
<dbReference type="SUPFAM" id="SSF56112">
    <property type="entry name" value="Protein kinase-like (PK-like)"/>
    <property type="match status" value="1"/>
</dbReference>
<evidence type="ECO:0000256" key="1">
    <source>
        <dbReference type="ARBA" id="ARBA00004162"/>
    </source>
</evidence>
<keyword evidence="6 12" id="KW-0547">Nucleotide-binding</keyword>
<keyword evidence="8" id="KW-1133">Transmembrane helix</keyword>
<dbReference type="Proteomes" id="UP000287651">
    <property type="component" value="Unassembled WGS sequence"/>
</dbReference>
<dbReference type="GO" id="GO:0005524">
    <property type="term" value="F:ATP binding"/>
    <property type="evidence" value="ECO:0007669"/>
    <property type="project" value="UniProtKB-UniRule"/>
</dbReference>
<feature type="binding site" evidence="12">
    <location>
        <position position="208"/>
    </location>
    <ligand>
        <name>ATP</name>
        <dbReference type="ChEBI" id="CHEBI:30616"/>
    </ligand>
</feature>
<dbReference type="Gene3D" id="3.30.200.20">
    <property type="entry name" value="Phosphorylase Kinase, domain 1"/>
    <property type="match status" value="1"/>
</dbReference>
<feature type="compositionally biased region" description="Polar residues" evidence="13">
    <location>
        <begin position="312"/>
        <end position="328"/>
    </location>
</feature>
<keyword evidence="3" id="KW-0418">Kinase</keyword>
<sequence>ALPRQLVAPAVGLTASLQPFRLFSYSSGDTFPAVPAVGLRWISSLPAFSSATRDSVYHVPALFPIAVVELRLDLGRGRNRSGRDERYGEYWQQNAPPLADHVVKVPPGPPPPPPFASRPPHPPNHSPPAPPPPMVSGSGGSDSNYSGSEVPLTPPSPGVALGFSKSTFTYDELARATDGFSEANLLGQGGFGYVHRGVLPNGKEVAVKQLKTGSGQGEREFQAEVEIISRVCNFESYRVVRTGPPVDRYADRPLPGGTMFSAPSVTIDFDHRHPLPGGISLAAMRLVAAREEEARERGRRRGEQEGEPQMVPPSNSEATARLLETSTSEEPRDDATDEENLAR</sequence>
<dbReference type="InterPro" id="IPR047117">
    <property type="entry name" value="PERK1-13-like"/>
</dbReference>
<dbReference type="PROSITE" id="PS00107">
    <property type="entry name" value="PROTEIN_KINASE_ATP"/>
    <property type="match status" value="1"/>
</dbReference>
<dbReference type="PANTHER" id="PTHR47982">
    <property type="entry name" value="PROLINE-RICH RECEPTOR-LIKE PROTEIN KINASE PERK4"/>
    <property type="match status" value="1"/>
</dbReference>
<keyword evidence="9" id="KW-0472">Membrane</keyword>
<gene>
    <name evidence="14" type="ORF">B296_00054884</name>
</gene>
<evidence type="ECO:0000256" key="2">
    <source>
        <dbReference type="ARBA" id="ARBA00012513"/>
    </source>
</evidence>
<dbReference type="GO" id="GO:0005886">
    <property type="term" value="C:plasma membrane"/>
    <property type="evidence" value="ECO:0007669"/>
    <property type="project" value="UniProtKB-SubCell"/>
</dbReference>
<keyword evidence="5" id="KW-0812">Transmembrane</keyword>
<comment type="catalytic activity">
    <reaction evidence="10">
        <text>L-threonyl-[protein] + ATP = O-phospho-L-threonyl-[protein] + ADP + H(+)</text>
        <dbReference type="Rhea" id="RHEA:46608"/>
        <dbReference type="Rhea" id="RHEA-COMP:11060"/>
        <dbReference type="Rhea" id="RHEA-COMP:11605"/>
        <dbReference type="ChEBI" id="CHEBI:15378"/>
        <dbReference type="ChEBI" id="CHEBI:30013"/>
        <dbReference type="ChEBI" id="CHEBI:30616"/>
        <dbReference type="ChEBI" id="CHEBI:61977"/>
        <dbReference type="ChEBI" id="CHEBI:456216"/>
        <dbReference type="EC" id="2.7.11.1"/>
    </reaction>
</comment>
<feature type="non-terminal residue" evidence="14">
    <location>
        <position position="1"/>
    </location>
</feature>
<proteinExistence type="predicted"/>
<evidence type="ECO:0000256" key="6">
    <source>
        <dbReference type="ARBA" id="ARBA00022741"/>
    </source>
</evidence>
<keyword evidence="3" id="KW-0723">Serine/threonine-protein kinase</keyword>
<name>A0A426X424_ENSVE</name>
<dbReference type="InterPro" id="IPR017441">
    <property type="entry name" value="Protein_kinase_ATP_BS"/>
</dbReference>
<feature type="compositionally biased region" description="Basic and acidic residues" evidence="13">
    <location>
        <begin position="292"/>
        <end position="304"/>
    </location>
</feature>
<comment type="caution">
    <text evidence="14">The sequence shown here is derived from an EMBL/GenBank/DDBJ whole genome shotgun (WGS) entry which is preliminary data.</text>
</comment>
<evidence type="ECO:0000256" key="10">
    <source>
        <dbReference type="ARBA" id="ARBA00047899"/>
    </source>
</evidence>
<accession>A0A426X424</accession>
<protein>
    <recommendedName>
        <fullName evidence="2">non-specific serine/threonine protein kinase</fullName>
        <ecNumber evidence="2">2.7.11.1</ecNumber>
    </recommendedName>
</protein>
<dbReference type="AlphaFoldDB" id="A0A426X424"/>
<dbReference type="EC" id="2.7.11.1" evidence="2"/>
<keyword evidence="7 12" id="KW-0067">ATP-binding</keyword>
<evidence type="ECO:0000256" key="4">
    <source>
        <dbReference type="ARBA" id="ARBA00022679"/>
    </source>
</evidence>
<comment type="catalytic activity">
    <reaction evidence="11">
        <text>L-seryl-[protein] + ATP = O-phospho-L-seryl-[protein] + ADP + H(+)</text>
        <dbReference type="Rhea" id="RHEA:17989"/>
        <dbReference type="Rhea" id="RHEA-COMP:9863"/>
        <dbReference type="Rhea" id="RHEA-COMP:11604"/>
        <dbReference type="ChEBI" id="CHEBI:15378"/>
        <dbReference type="ChEBI" id="CHEBI:29999"/>
        <dbReference type="ChEBI" id="CHEBI:30616"/>
        <dbReference type="ChEBI" id="CHEBI:83421"/>
        <dbReference type="ChEBI" id="CHEBI:456216"/>
        <dbReference type="EC" id="2.7.11.1"/>
    </reaction>
</comment>
<evidence type="ECO:0000313" key="15">
    <source>
        <dbReference type="Proteomes" id="UP000287651"/>
    </source>
</evidence>
<evidence type="ECO:0000313" key="14">
    <source>
        <dbReference type="EMBL" id="RRT34232.1"/>
    </source>
</evidence>
<dbReference type="PANTHER" id="PTHR47982:SF35">
    <property type="entry name" value="PROLINE-RICH RECEPTOR-LIKE PROTEIN KINASE PERK1-RELATED"/>
    <property type="match status" value="1"/>
</dbReference>
<evidence type="ECO:0000256" key="11">
    <source>
        <dbReference type="ARBA" id="ARBA00048679"/>
    </source>
</evidence>
<evidence type="ECO:0000256" key="13">
    <source>
        <dbReference type="SAM" id="MobiDB-lite"/>
    </source>
</evidence>